<keyword evidence="4" id="KW-1185">Reference proteome</keyword>
<feature type="signal peptide" evidence="2">
    <location>
        <begin position="1"/>
        <end position="22"/>
    </location>
</feature>
<evidence type="ECO:0000313" key="4">
    <source>
        <dbReference type="Proteomes" id="UP001230328"/>
    </source>
</evidence>
<keyword evidence="2" id="KW-0732">Signal</keyword>
<evidence type="ECO:0008006" key="5">
    <source>
        <dbReference type="Google" id="ProtNLM"/>
    </source>
</evidence>
<name>A0ABU0SYC4_9ACTN</name>
<feature type="chain" id="PRO_5046470865" description="Lipoprotein" evidence="2">
    <location>
        <begin position="23"/>
        <end position="216"/>
    </location>
</feature>
<evidence type="ECO:0000256" key="2">
    <source>
        <dbReference type="SAM" id="SignalP"/>
    </source>
</evidence>
<evidence type="ECO:0000256" key="1">
    <source>
        <dbReference type="SAM" id="MobiDB-lite"/>
    </source>
</evidence>
<comment type="caution">
    <text evidence="3">The sequence shown here is derived from an EMBL/GenBank/DDBJ whole genome shotgun (WGS) entry which is preliminary data.</text>
</comment>
<reference evidence="3 4" key="1">
    <citation type="submission" date="2023-07" db="EMBL/GenBank/DDBJ databases">
        <title>Comparative genomics of wheat-associated soil bacteria to identify genetic determinants of phenazine resistance.</title>
        <authorList>
            <person name="Mouncey N."/>
        </authorList>
    </citation>
    <scope>NUCLEOTIDE SEQUENCE [LARGE SCALE GENOMIC DNA]</scope>
    <source>
        <strain evidence="3 4">V2I4</strain>
    </source>
</reference>
<protein>
    <recommendedName>
        <fullName evidence="5">Lipoprotein</fullName>
    </recommendedName>
</protein>
<feature type="region of interest" description="Disordered" evidence="1">
    <location>
        <begin position="25"/>
        <end position="59"/>
    </location>
</feature>
<dbReference type="PROSITE" id="PS51257">
    <property type="entry name" value="PROKAR_LIPOPROTEIN"/>
    <property type="match status" value="1"/>
</dbReference>
<dbReference type="RefSeq" id="WP_307523702.1">
    <property type="nucleotide sequence ID" value="NZ_JAUSZI010000002.1"/>
</dbReference>
<organism evidence="3 4">
    <name type="scientific">Streptomyces umbrinus</name>
    <dbReference type="NCBI Taxonomy" id="67370"/>
    <lineage>
        <taxon>Bacteria</taxon>
        <taxon>Bacillati</taxon>
        <taxon>Actinomycetota</taxon>
        <taxon>Actinomycetes</taxon>
        <taxon>Kitasatosporales</taxon>
        <taxon>Streptomycetaceae</taxon>
        <taxon>Streptomyces</taxon>
        <taxon>Streptomyces phaeochromogenes group</taxon>
    </lineage>
</organism>
<evidence type="ECO:0000313" key="3">
    <source>
        <dbReference type="EMBL" id="MDQ1028555.1"/>
    </source>
</evidence>
<dbReference type="EMBL" id="JAUSZI010000002">
    <property type="protein sequence ID" value="MDQ1028555.1"/>
    <property type="molecule type" value="Genomic_DNA"/>
</dbReference>
<sequence length="216" mass="22737">MARRTVTTAAALAATAALLLTACGGGDDSSSDDIKGADKGSGSPSASASSSSSADEDRPKITLPKNFQLTFEDWTSSDAETQALLTDAKEQLRAGYAAIIANEPDGGEALAFYDTKPGLSQDRQWIKTYTGKNLTVFGKLPAFDPKVSFADNKKAASLSYCTDESKAYSKNRKTGEVAGNPAGTDPRISYNVSLAMNAQGVWQNLSTRSERGACSR</sequence>
<gene>
    <name evidence="3" type="ORF">QF035_006137</name>
</gene>
<accession>A0ABU0SYC4</accession>
<dbReference type="Proteomes" id="UP001230328">
    <property type="component" value="Unassembled WGS sequence"/>
</dbReference>
<proteinExistence type="predicted"/>
<feature type="compositionally biased region" description="Low complexity" evidence="1">
    <location>
        <begin position="40"/>
        <end position="53"/>
    </location>
</feature>